<gene>
    <name evidence="1" type="ORF">METZ01_LOCUS279345</name>
</gene>
<accession>A0A382KV18</accession>
<organism evidence="1">
    <name type="scientific">marine metagenome</name>
    <dbReference type="NCBI Taxonomy" id="408172"/>
    <lineage>
        <taxon>unclassified sequences</taxon>
        <taxon>metagenomes</taxon>
        <taxon>ecological metagenomes</taxon>
    </lineage>
</organism>
<reference evidence="1" key="1">
    <citation type="submission" date="2018-05" db="EMBL/GenBank/DDBJ databases">
        <authorList>
            <person name="Lanie J.A."/>
            <person name="Ng W.-L."/>
            <person name="Kazmierczak K.M."/>
            <person name="Andrzejewski T.M."/>
            <person name="Davidsen T.M."/>
            <person name="Wayne K.J."/>
            <person name="Tettelin H."/>
            <person name="Glass J.I."/>
            <person name="Rusch D."/>
            <person name="Podicherti R."/>
            <person name="Tsui H.-C.T."/>
            <person name="Winkler M.E."/>
        </authorList>
    </citation>
    <scope>NUCLEOTIDE SEQUENCE</scope>
</reference>
<name>A0A382KV18_9ZZZZ</name>
<dbReference type="AlphaFoldDB" id="A0A382KV18"/>
<feature type="non-terminal residue" evidence="1">
    <location>
        <position position="1"/>
    </location>
</feature>
<sequence length="29" mass="3676">TWLKGQYFTLKLKREEVDEHTVWQFDKIH</sequence>
<dbReference type="EMBL" id="UINC01082065">
    <property type="protein sequence ID" value="SVC26491.1"/>
    <property type="molecule type" value="Genomic_DNA"/>
</dbReference>
<protein>
    <submittedName>
        <fullName evidence="1">Uncharacterized protein</fullName>
    </submittedName>
</protein>
<proteinExistence type="predicted"/>
<evidence type="ECO:0000313" key="1">
    <source>
        <dbReference type="EMBL" id="SVC26491.1"/>
    </source>
</evidence>